<evidence type="ECO:0000313" key="8">
    <source>
        <dbReference type="Proteomes" id="UP000254912"/>
    </source>
</evidence>
<dbReference type="Pfam" id="PF03180">
    <property type="entry name" value="Lipoprotein_9"/>
    <property type="match status" value="1"/>
</dbReference>
<evidence type="ECO:0000256" key="1">
    <source>
        <dbReference type="ARBA" id="ARBA00004635"/>
    </source>
</evidence>
<dbReference type="EMBL" id="QRAS01000002">
    <property type="protein sequence ID" value="RDL06542.1"/>
    <property type="molecule type" value="Genomic_DNA"/>
</dbReference>
<evidence type="ECO:0000313" key="7">
    <source>
        <dbReference type="EMBL" id="RDL06542.1"/>
    </source>
</evidence>
<keyword evidence="5 6" id="KW-0449">Lipoprotein</keyword>
<protein>
    <recommendedName>
        <fullName evidence="6">Lipoprotein</fullName>
    </recommendedName>
</protein>
<dbReference type="InterPro" id="IPR004872">
    <property type="entry name" value="Lipoprotein_NlpA"/>
</dbReference>
<dbReference type="Proteomes" id="UP000254912">
    <property type="component" value="Unassembled WGS sequence"/>
</dbReference>
<proteinExistence type="inferred from homology"/>
<dbReference type="AlphaFoldDB" id="A0A288Q7K5"/>
<comment type="caution">
    <text evidence="7">The sequence shown here is derived from an EMBL/GenBank/DDBJ whole genome shotgun (WGS) entry which is preliminary data.</text>
</comment>
<dbReference type="GO" id="GO:0016020">
    <property type="term" value="C:membrane"/>
    <property type="evidence" value="ECO:0007669"/>
    <property type="project" value="UniProtKB-SubCell"/>
</dbReference>
<reference evidence="7 8" key="1">
    <citation type="submission" date="2018-07" db="EMBL/GenBank/DDBJ databases">
        <title>Genomic Encyclopedia of Type Strains, Phase III (KMG-III): the genomes of soil and plant-associated and newly described type strains.</title>
        <authorList>
            <person name="Whitman W."/>
        </authorList>
    </citation>
    <scope>NUCLEOTIDE SEQUENCE [LARGE SCALE GENOMIC DNA]</scope>
    <source>
        <strain evidence="7 8">CECT 7031</strain>
    </source>
</reference>
<comment type="similarity">
    <text evidence="6">Belongs to the nlpA lipoprotein family.</text>
</comment>
<accession>A0A288Q7K5</accession>
<keyword evidence="8" id="KW-1185">Reference proteome</keyword>
<dbReference type="PANTHER" id="PTHR30429">
    <property type="entry name" value="D-METHIONINE-BINDING LIPOPROTEIN METQ"/>
    <property type="match status" value="1"/>
</dbReference>
<organism evidence="7 8">
    <name type="scientific">Weissella soli</name>
    <dbReference type="NCBI Taxonomy" id="155866"/>
    <lineage>
        <taxon>Bacteria</taxon>
        <taxon>Bacillati</taxon>
        <taxon>Bacillota</taxon>
        <taxon>Bacilli</taxon>
        <taxon>Lactobacillales</taxon>
        <taxon>Lactobacillaceae</taxon>
        <taxon>Weissella</taxon>
    </lineage>
</organism>
<evidence type="ECO:0000256" key="3">
    <source>
        <dbReference type="ARBA" id="ARBA00023136"/>
    </source>
</evidence>
<comment type="subcellular location">
    <subcellularLocation>
        <location evidence="1">Membrane</location>
        <topology evidence="1">Lipid-anchor</topology>
    </subcellularLocation>
</comment>
<sequence>MMKNVFKSGLVMAAAGLIGSVALPSAVASADTVVKVGLVGTSDAKLWKSVAKTAKNKYGITIKVKVFTDYNQPNQALKDGSLDLNAFQHYYFLNNWNAKNGKALKAIGKTFITPIRLYSTDAKKVSQIKKGATIAVPNDATNEARALMLLQTAGLITLKKNVDLPTVKDIKQNKKNLKIKEVAADQTPAALKSEGAAVINTNYASEAKIKLSSAIYVEPVNKDSKQWINVIAAKKSKAHKKAYKEVVKAYQTAKTKKVIAKTWGEAEIPAWDIKLK</sequence>
<evidence type="ECO:0000256" key="4">
    <source>
        <dbReference type="ARBA" id="ARBA00023139"/>
    </source>
</evidence>
<evidence type="ECO:0000256" key="5">
    <source>
        <dbReference type="ARBA" id="ARBA00023288"/>
    </source>
</evidence>
<dbReference type="PANTHER" id="PTHR30429:SF0">
    <property type="entry name" value="METHIONINE-BINDING LIPOPROTEIN METQ"/>
    <property type="match status" value="1"/>
</dbReference>
<dbReference type="SUPFAM" id="SSF53850">
    <property type="entry name" value="Periplasmic binding protein-like II"/>
    <property type="match status" value="1"/>
</dbReference>
<dbReference type="KEGG" id="wso:WSWS_00131"/>
<keyword evidence="2" id="KW-0732">Signal</keyword>
<evidence type="ECO:0000256" key="2">
    <source>
        <dbReference type="ARBA" id="ARBA00022729"/>
    </source>
</evidence>
<name>A0A288Q7K5_9LACO</name>
<gene>
    <name evidence="7" type="ORF">DFP99_0921</name>
</gene>
<dbReference type="Gene3D" id="3.40.190.10">
    <property type="entry name" value="Periplasmic binding protein-like II"/>
    <property type="match status" value="2"/>
</dbReference>
<keyword evidence="4" id="KW-0564">Palmitate</keyword>
<dbReference type="PIRSF" id="PIRSF002854">
    <property type="entry name" value="MetQ"/>
    <property type="match status" value="1"/>
</dbReference>
<evidence type="ECO:0000256" key="6">
    <source>
        <dbReference type="PIRNR" id="PIRNR002854"/>
    </source>
</evidence>
<keyword evidence="3" id="KW-0472">Membrane</keyword>